<dbReference type="Proteomes" id="UP000266673">
    <property type="component" value="Unassembled WGS sequence"/>
</dbReference>
<comment type="caution">
    <text evidence="2">The sequence shown here is derived from an EMBL/GenBank/DDBJ whole genome shotgun (WGS) entry which is preliminary data.</text>
</comment>
<keyword evidence="3" id="KW-1185">Reference proteome</keyword>
<dbReference type="EMBL" id="QKWP01000174">
    <property type="protein sequence ID" value="RIB25463.1"/>
    <property type="molecule type" value="Genomic_DNA"/>
</dbReference>
<organism evidence="2 3">
    <name type="scientific">Gigaspora rosea</name>
    <dbReference type="NCBI Taxonomy" id="44941"/>
    <lineage>
        <taxon>Eukaryota</taxon>
        <taxon>Fungi</taxon>
        <taxon>Fungi incertae sedis</taxon>
        <taxon>Mucoromycota</taxon>
        <taxon>Glomeromycotina</taxon>
        <taxon>Glomeromycetes</taxon>
        <taxon>Diversisporales</taxon>
        <taxon>Gigasporaceae</taxon>
        <taxon>Gigaspora</taxon>
    </lineage>
</organism>
<sequence>MNFYNFIAQYLFICLLIKSTKSQFFNYTESETTTAFPNVQPQIVDIQTYDDGTTLVHIIRRDRTILSSYCLEQILRIRVIQLNGTVNEINLDLKLDPVNYCIITKGGILKNPIKIYPLQKPFILINYIRTTNPLNLTTYEEWGDVIDWNGNILSSILFGPSYIDPAGYWNPVGTIQQNINKKLGFLRVDSVNQGNLQFTKWQQYLV</sequence>
<accession>A0A397VZL2</accession>
<keyword evidence="1" id="KW-0732">Signal</keyword>
<protein>
    <submittedName>
        <fullName evidence="2">Uncharacterized protein</fullName>
    </submittedName>
</protein>
<feature type="signal peptide" evidence="1">
    <location>
        <begin position="1"/>
        <end position="22"/>
    </location>
</feature>
<dbReference type="OrthoDB" id="2399661at2759"/>
<feature type="chain" id="PRO_5017464792" evidence="1">
    <location>
        <begin position="23"/>
        <end position="206"/>
    </location>
</feature>
<evidence type="ECO:0000256" key="1">
    <source>
        <dbReference type="SAM" id="SignalP"/>
    </source>
</evidence>
<proteinExistence type="predicted"/>
<evidence type="ECO:0000313" key="2">
    <source>
        <dbReference type="EMBL" id="RIB25463.1"/>
    </source>
</evidence>
<evidence type="ECO:0000313" key="3">
    <source>
        <dbReference type="Proteomes" id="UP000266673"/>
    </source>
</evidence>
<name>A0A397VZL2_9GLOM</name>
<reference evidence="2 3" key="1">
    <citation type="submission" date="2018-06" db="EMBL/GenBank/DDBJ databases">
        <title>Comparative genomics reveals the genomic features of Rhizophagus irregularis, R. cerebriforme, R. diaphanum and Gigaspora rosea, and their symbiotic lifestyle signature.</title>
        <authorList>
            <person name="Morin E."/>
            <person name="San Clemente H."/>
            <person name="Chen E.C.H."/>
            <person name="De La Providencia I."/>
            <person name="Hainaut M."/>
            <person name="Kuo A."/>
            <person name="Kohler A."/>
            <person name="Murat C."/>
            <person name="Tang N."/>
            <person name="Roy S."/>
            <person name="Loubradou J."/>
            <person name="Henrissat B."/>
            <person name="Grigoriev I.V."/>
            <person name="Corradi N."/>
            <person name="Roux C."/>
            <person name="Martin F.M."/>
        </authorList>
    </citation>
    <scope>NUCLEOTIDE SEQUENCE [LARGE SCALE GENOMIC DNA]</scope>
    <source>
        <strain evidence="2 3">DAOM 194757</strain>
    </source>
</reference>
<gene>
    <name evidence="2" type="ORF">C2G38_474871</name>
</gene>
<dbReference type="AlphaFoldDB" id="A0A397VZL2"/>